<evidence type="ECO:0000259" key="1">
    <source>
        <dbReference type="Pfam" id="PF03412"/>
    </source>
</evidence>
<dbReference type="EMBL" id="JAQHXR010000003">
    <property type="protein sequence ID" value="MDA3969214.1"/>
    <property type="molecule type" value="Genomic_DNA"/>
</dbReference>
<dbReference type="Pfam" id="PF03412">
    <property type="entry name" value="Peptidase_C39"/>
    <property type="match status" value="1"/>
</dbReference>
<name>A0ABT4VET5_9HELI</name>
<reference evidence="2 3" key="1">
    <citation type="submission" date="2023-01" db="EMBL/GenBank/DDBJ databases">
        <title>Description of Helicobacter ibis sp. nov. isolated from faecal droppings of black-faced ibis (Theristicus melanopis).</title>
        <authorList>
            <person name="Lopez-Cantillo M."/>
            <person name="Vidal-Veuthey B."/>
            <person name="Mella A."/>
            <person name="De La Haba R."/>
            <person name="Collado L."/>
        </authorList>
    </citation>
    <scope>NUCLEOTIDE SEQUENCE [LARGE SCALE GENOMIC DNA]</scope>
    <source>
        <strain evidence="2 3">A82</strain>
    </source>
</reference>
<sequence length="82" mass="9258">MINFAEAFAVKSMQEINAKNIIRQEFEESCGAASLANLINYFQLKQLNEQDVLDMISNKTDMLSFKELQNIAKSLGYTADGF</sequence>
<dbReference type="InterPro" id="IPR005074">
    <property type="entry name" value="Peptidase_C39"/>
</dbReference>
<proteinExistence type="predicted"/>
<dbReference type="Gene3D" id="3.90.70.10">
    <property type="entry name" value="Cysteine proteinases"/>
    <property type="match status" value="1"/>
</dbReference>
<evidence type="ECO:0000313" key="2">
    <source>
        <dbReference type="EMBL" id="MDA3969214.1"/>
    </source>
</evidence>
<accession>A0ABT4VET5</accession>
<gene>
    <name evidence="2" type="ORF">PF021_05925</name>
</gene>
<dbReference type="Proteomes" id="UP001210261">
    <property type="component" value="Unassembled WGS sequence"/>
</dbReference>
<comment type="caution">
    <text evidence="2">The sequence shown here is derived from an EMBL/GenBank/DDBJ whole genome shotgun (WGS) entry which is preliminary data.</text>
</comment>
<feature type="domain" description="Peptidase C39" evidence="1">
    <location>
        <begin position="19"/>
        <end position="80"/>
    </location>
</feature>
<evidence type="ECO:0000313" key="3">
    <source>
        <dbReference type="Proteomes" id="UP001210261"/>
    </source>
</evidence>
<organism evidence="2 3">
    <name type="scientific">Helicobacter ibis</name>
    <dbReference type="NCBI Taxonomy" id="2962633"/>
    <lineage>
        <taxon>Bacteria</taxon>
        <taxon>Pseudomonadati</taxon>
        <taxon>Campylobacterota</taxon>
        <taxon>Epsilonproteobacteria</taxon>
        <taxon>Campylobacterales</taxon>
        <taxon>Helicobacteraceae</taxon>
        <taxon>Helicobacter</taxon>
    </lineage>
</organism>
<protein>
    <submittedName>
        <fullName evidence="2">Cysteine peptidase family C39 domain-containing protein</fullName>
    </submittedName>
</protein>
<keyword evidence="3" id="KW-1185">Reference proteome</keyword>